<dbReference type="Pfam" id="PF08030">
    <property type="entry name" value="NAD_binding_6"/>
    <property type="match status" value="1"/>
</dbReference>
<dbReference type="GO" id="GO:0006826">
    <property type="term" value="P:iron ion transport"/>
    <property type="evidence" value="ECO:0007669"/>
    <property type="project" value="TreeGrafter"/>
</dbReference>
<keyword evidence="10" id="KW-0406">Ion transport</keyword>
<dbReference type="AlphaFoldDB" id="A0A0G2DW36"/>
<dbReference type="PROSITE" id="PS51384">
    <property type="entry name" value="FAD_FR"/>
    <property type="match status" value="1"/>
</dbReference>
<dbReference type="EC" id="1.16.1.9" evidence="3"/>
<dbReference type="GO" id="GO:0006879">
    <property type="term" value="P:intracellular iron ion homeostasis"/>
    <property type="evidence" value="ECO:0007669"/>
    <property type="project" value="TreeGrafter"/>
</dbReference>
<dbReference type="GO" id="GO:0015677">
    <property type="term" value="P:copper ion import"/>
    <property type="evidence" value="ECO:0007669"/>
    <property type="project" value="TreeGrafter"/>
</dbReference>
<dbReference type="InterPro" id="IPR013112">
    <property type="entry name" value="FAD-bd_8"/>
</dbReference>
<keyword evidence="5" id="KW-1003">Cell membrane</keyword>
<evidence type="ECO:0000256" key="9">
    <source>
        <dbReference type="ARBA" id="ARBA00023002"/>
    </source>
</evidence>
<evidence type="ECO:0000256" key="3">
    <source>
        <dbReference type="ARBA" id="ARBA00012668"/>
    </source>
</evidence>
<comment type="similarity">
    <text evidence="2">Belongs to the ferric reductase (FRE) family.</text>
</comment>
<dbReference type="Pfam" id="PF08022">
    <property type="entry name" value="FAD_binding_8"/>
    <property type="match status" value="1"/>
</dbReference>
<name>A0A0G2DW36_9PEZI</name>
<dbReference type="Proteomes" id="UP000034182">
    <property type="component" value="Unassembled WGS sequence"/>
</dbReference>
<comment type="catalytic activity">
    <reaction evidence="12">
        <text>2 a Fe(II)-siderophore + NADP(+) + H(+) = 2 a Fe(III)-siderophore + NADPH</text>
        <dbReference type="Rhea" id="RHEA:28795"/>
        <dbReference type="Rhea" id="RHEA-COMP:11342"/>
        <dbReference type="Rhea" id="RHEA-COMP:11344"/>
        <dbReference type="ChEBI" id="CHEBI:15378"/>
        <dbReference type="ChEBI" id="CHEBI:29033"/>
        <dbReference type="ChEBI" id="CHEBI:29034"/>
        <dbReference type="ChEBI" id="CHEBI:57783"/>
        <dbReference type="ChEBI" id="CHEBI:58349"/>
        <dbReference type="EC" id="1.16.1.9"/>
    </reaction>
</comment>
<dbReference type="Pfam" id="PF01794">
    <property type="entry name" value="Ferric_reduct"/>
    <property type="match status" value="1"/>
</dbReference>
<feature type="chain" id="PRO_5002543376" description="ferric-chelate reductase (NADPH)" evidence="14">
    <location>
        <begin position="21"/>
        <end position="597"/>
    </location>
</feature>
<keyword evidence="11 13" id="KW-0472">Membrane</keyword>
<evidence type="ECO:0000256" key="6">
    <source>
        <dbReference type="ARBA" id="ARBA00022692"/>
    </source>
</evidence>
<sequence>MPSASLLPLLLSTMVARAAAEESESPSELAALMEAIKENINVSYWLGWTWLACTAALMTYLIGITFTRYVRGIACLNNPHQRYFAEPNWWYARFKCYLFDSPLLRTRHHREYKLSSAINIGTLPSRLQTIYLVGYFGMNVAFSVIFIDWSDSGAASELRNRTGVLCVMNMLPLFLLAGRNNPLIKITGISFDTFNLVHRWVGRIVILQAVAHTLAWMIPKVQKGGWAAVAGAMGHSQFILWGTIGTLCFVVIMFQAAGPVRHAFYEIFLHFHVLLAALGLTGVWIHCQSGELHQFGIVKAVLALWVFERFARLFWVIYRNIGNGGTKAEIESLPGDCLRINLQIARPWKFKTGQHVYLYMPSIGWWTSHPFSLSWSEEQEAWSEEKGMSLERLDLSGLGKTTMSLLVRRRTGFTDTLYKKVEQCPSGKLTTSALVEGPYGHQDLSSYGTVMLFAAGIGITHQVPHVRHLVDAYDKRTAATRRVTLVWVIQSPEHLEWIRPWMTEILSMPNRRDVLKILLFVTRPRSTKEIHSPSSSVQMFPGKPNIQALVDQEMMEGVGACGISVCGTGSLADDVRRAARNRQTRWNVDFFEEAFSW</sequence>
<evidence type="ECO:0000256" key="13">
    <source>
        <dbReference type="SAM" id="Phobius"/>
    </source>
</evidence>
<organism evidence="16 17">
    <name type="scientific">Diplodia seriata</name>
    <dbReference type="NCBI Taxonomy" id="420778"/>
    <lineage>
        <taxon>Eukaryota</taxon>
        <taxon>Fungi</taxon>
        <taxon>Dikarya</taxon>
        <taxon>Ascomycota</taxon>
        <taxon>Pezizomycotina</taxon>
        <taxon>Dothideomycetes</taxon>
        <taxon>Dothideomycetes incertae sedis</taxon>
        <taxon>Botryosphaeriales</taxon>
        <taxon>Botryosphaeriaceae</taxon>
        <taxon>Diplodia</taxon>
    </lineage>
</organism>
<dbReference type="GO" id="GO:0005886">
    <property type="term" value="C:plasma membrane"/>
    <property type="evidence" value="ECO:0007669"/>
    <property type="project" value="UniProtKB-SubCell"/>
</dbReference>
<dbReference type="InterPro" id="IPR017927">
    <property type="entry name" value="FAD-bd_FR_type"/>
</dbReference>
<evidence type="ECO:0000256" key="1">
    <source>
        <dbReference type="ARBA" id="ARBA00004651"/>
    </source>
</evidence>
<keyword evidence="9" id="KW-0560">Oxidoreductase</keyword>
<dbReference type="EMBL" id="LAQI01000236">
    <property type="protein sequence ID" value="KKY14356.1"/>
    <property type="molecule type" value="Genomic_DNA"/>
</dbReference>
<dbReference type="InterPro" id="IPR013130">
    <property type="entry name" value="Fe3_Rdtase_TM_dom"/>
</dbReference>
<keyword evidence="8 13" id="KW-1133">Transmembrane helix</keyword>
<feature type="transmembrane region" description="Helical" evidence="13">
    <location>
        <begin position="44"/>
        <end position="63"/>
    </location>
</feature>
<evidence type="ECO:0000256" key="4">
    <source>
        <dbReference type="ARBA" id="ARBA00022448"/>
    </source>
</evidence>
<dbReference type="PANTHER" id="PTHR32361">
    <property type="entry name" value="FERRIC/CUPRIC REDUCTASE TRANSMEMBRANE COMPONENT"/>
    <property type="match status" value="1"/>
</dbReference>
<dbReference type="SFLD" id="SFLDS00052">
    <property type="entry name" value="Ferric_Reductase_Domain"/>
    <property type="match status" value="1"/>
</dbReference>
<reference evidence="16 17" key="2">
    <citation type="submission" date="2015-05" db="EMBL/GenBank/DDBJ databases">
        <title>Distinctive expansion of gene families associated with plant cell wall degradation and secondary metabolism in the genomes of grapevine trunk pathogens.</title>
        <authorList>
            <person name="Lawrence D.P."/>
            <person name="Travadon R."/>
            <person name="Rolshausen P.E."/>
            <person name="Baumgartner K."/>
        </authorList>
    </citation>
    <scope>NUCLEOTIDE SEQUENCE [LARGE SCALE GENOMIC DNA]</scope>
    <source>
        <strain evidence="16">DS831</strain>
    </source>
</reference>
<keyword evidence="7" id="KW-0249">Electron transport</keyword>
<evidence type="ECO:0000313" key="17">
    <source>
        <dbReference type="Proteomes" id="UP000034182"/>
    </source>
</evidence>
<feature type="transmembrane region" description="Helical" evidence="13">
    <location>
        <begin position="130"/>
        <end position="150"/>
    </location>
</feature>
<feature type="transmembrane region" description="Helical" evidence="13">
    <location>
        <begin position="238"/>
        <end position="257"/>
    </location>
</feature>
<evidence type="ECO:0000256" key="7">
    <source>
        <dbReference type="ARBA" id="ARBA00022982"/>
    </source>
</evidence>
<dbReference type="InterPro" id="IPR051410">
    <property type="entry name" value="Ferric/Cupric_Reductase"/>
</dbReference>
<evidence type="ECO:0000259" key="15">
    <source>
        <dbReference type="PROSITE" id="PS51384"/>
    </source>
</evidence>
<evidence type="ECO:0000256" key="8">
    <source>
        <dbReference type="ARBA" id="ARBA00022989"/>
    </source>
</evidence>
<evidence type="ECO:0000256" key="10">
    <source>
        <dbReference type="ARBA" id="ARBA00023065"/>
    </source>
</evidence>
<evidence type="ECO:0000256" key="14">
    <source>
        <dbReference type="SAM" id="SignalP"/>
    </source>
</evidence>
<dbReference type="PANTHER" id="PTHR32361:SF24">
    <property type="entry name" value="REDUCTASE, PUTATIVE (AFU_ORTHOLOGUE AFUA_3G10820)-RELATED"/>
    <property type="match status" value="1"/>
</dbReference>
<proteinExistence type="inferred from homology"/>
<keyword evidence="4" id="KW-0813">Transport</keyword>
<dbReference type="CDD" id="cd06186">
    <property type="entry name" value="NOX_Duox_like_FAD_NADP"/>
    <property type="match status" value="1"/>
</dbReference>
<dbReference type="InterPro" id="IPR013121">
    <property type="entry name" value="Fe_red_NAD-bd_6"/>
</dbReference>
<feature type="transmembrane region" description="Helical" evidence="13">
    <location>
        <begin position="200"/>
        <end position="218"/>
    </location>
</feature>
<evidence type="ECO:0000313" key="16">
    <source>
        <dbReference type="EMBL" id="KKY14356.1"/>
    </source>
</evidence>
<feature type="domain" description="FAD-binding FR-type" evidence="15">
    <location>
        <begin position="320"/>
        <end position="445"/>
    </location>
</feature>
<evidence type="ECO:0000256" key="11">
    <source>
        <dbReference type="ARBA" id="ARBA00023136"/>
    </source>
</evidence>
<gene>
    <name evidence="16" type="ORF">UCDDS831_g08282</name>
</gene>
<feature type="transmembrane region" description="Helical" evidence="13">
    <location>
        <begin position="162"/>
        <end position="179"/>
    </location>
</feature>
<evidence type="ECO:0000256" key="12">
    <source>
        <dbReference type="ARBA" id="ARBA00048483"/>
    </source>
</evidence>
<evidence type="ECO:0000256" key="5">
    <source>
        <dbReference type="ARBA" id="ARBA00022475"/>
    </source>
</evidence>
<dbReference type="SUPFAM" id="SSF52343">
    <property type="entry name" value="Ferredoxin reductase-like, C-terminal NADP-linked domain"/>
    <property type="match status" value="1"/>
</dbReference>
<dbReference type="SUPFAM" id="SSF63380">
    <property type="entry name" value="Riboflavin synthase domain-like"/>
    <property type="match status" value="1"/>
</dbReference>
<dbReference type="InterPro" id="IPR017938">
    <property type="entry name" value="Riboflavin_synthase-like_b-brl"/>
</dbReference>
<feature type="transmembrane region" description="Helical" evidence="13">
    <location>
        <begin position="264"/>
        <end position="285"/>
    </location>
</feature>
<protein>
    <recommendedName>
        <fullName evidence="3">ferric-chelate reductase (NADPH)</fullName>
        <ecNumber evidence="3">1.16.1.9</ecNumber>
    </recommendedName>
</protein>
<comment type="caution">
    <text evidence="16">The sequence shown here is derived from an EMBL/GenBank/DDBJ whole genome shotgun (WGS) entry which is preliminary data.</text>
</comment>
<evidence type="ECO:0000256" key="2">
    <source>
        <dbReference type="ARBA" id="ARBA00006278"/>
    </source>
</evidence>
<dbReference type="GO" id="GO:0052851">
    <property type="term" value="F:ferric-chelate reductase (NADPH) activity"/>
    <property type="evidence" value="ECO:0007669"/>
    <property type="project" value="UniProtKB-EC"/>
</dbReference>
<accession>A0A0G2DW36</accession>
<dbReference type="InterPro" id="IPR039261">
    <property type="entry name" value="FNR_nucleotide-bd"/>
</dbReference>
<keyword evidence="6 13" id="KW-0812">Transmembrane</keyword>
<reference evidence="16 17" key="1">
    <citation type="submission" date="2015-03" db="EMBL/GenBank/DDBJ databases">
        <authorList>
            <person name="Morales-Cruz A."/>
            <person name="Amrine K.C."/>
            <person name="Cantu D."/>
        </authorList>
    </citation>
    <scope>NUCLEOTIDE SEQUENCE [LARGE SCALE GENOMIC DNA]</scope>
    <source>
        <strain evidence="16">DS831</strain>
    </source>
</reference>
<dbReference type="Gene3D" id="3.40.50.80">
    <property type="entry name" value="Nucleotide-binding domain of ferredoxin-NADP reductase (FNR) module"/>
    <property type="match status" value="1"/>
</dbReference>
<comment type="subcellular location">
    <subcellularLocation>
        <location evidence="1">Cell membrane</location>
        <topology evidence="1">Multi-pass membrane protein</topology>
    </subcellularLocation>
</comment>
<keyword evidence="14" id="KW-0732">Signal</keyword>
<dbReference type="SFLD" id="SFLDG01168">
    <property type="entry name" value="Ferric_reductase_subgroup_(FRE"/>
    <property type="match status" value="1"/>
</dbReference>
<feature type="signal peptide" evidence="14">
    <location>
        <begin position="1"/>
        <end position="20"/>
    </location>
</feature>